<dbReference type="Proteomes" id="UP000198906">
    <property type="component" value="Unassembled WGS sequence"/>
</dbReference>
<feature type="domain" description="Acyl-CoA oxidase/dehydrogenase middle" evidence="8">
    <location>
        <begin position="122"/>
        <end position="199"/>
    </location>
</feature>
<evidence type="ECO:0000259" key="9">
    <source>
        <dbReference type="Pfam" id="PF02771"/>
    </source>
</evidence>
<dbReference type="GO" id="GO:0005737">
    <property type="term" value="C:cytoplasm"/>
    <property type="evidence" value="ECO:0007669"/>
    <property type="project" value="TreeGrafter"/>
</dbReference>
<dbReference type="Pfam" id="PF02771">
    <property type="entry name" value="Acyl-CoA_dh_N"/>
    <property type="match status" value="1"/>
</dbReference>
<proteinExistence type="inferred from homology"/>
<dbReference type="InterPro" id="IPR013786">
    <property type="entry name" value="AcylCoA_DH/ox_N"/>
</dbReference>
<dbReference type="AlphaFoldDB" id="A0A1C6RCJ5"/>
<reference evidence="11" key="1">
    <citation type="submission" date="2016-06" db="EMBL/GenBank/DDBJ databases">
        <authorList>
            <person name="Varghese N."/>
        </authorList>
    </citation>
    <scope>NUCLEOTIDE SEQUENCE [LARGE SCALE GENOMIC DNA]</scope>
    <source>
        <strain evidence="11">DSM 46123</strain>
    </source>
</reference>
<dbReference type="InterPro" id="IPR036250">
    <property type="entry name" value="AcylCo_DH-like_C"/>
</dbReference>
<evidence type="ECO:0000259" key="8">
    <source>
        <dbReference type="Pfam" id="PF02770"/>
    </source>
</evidence>
<dbReference type="RefSeq" id="WP_091452961.1">
    <property type="nucleotide sequence ID" value="NZ_FMHU01000001.1"/>
</dbReference>
<organism evidence="10 11">
    <name type="scientific">Micromonospora inyonensis</name>
    <dbReference type="NCBI Taxonomy" id="47866"/>
    <lineage>
        <taxon>Bacteria</taxon>
        <taxon>Bacillati</taxon>
        <taxon>Actinomycetota</taxon>
        <taxon>Actinomycetes</taxon>
        <taxon>Micromonosporales</taxon>
        <taxon>Micromonosporaceae</taxon>
        <taxon>Micromonospora</taxon>
    </lineage>
</organism>
<dbReference type="STRING" id="47866.GA0074694_0954"/>
<evidence type="ECO:0000256" key="6">
    <source>
        <dbReference type="RuleBase" id="RU362125"/>
    </source>
</evidence>
<comment type="cofactor">
    <cofactor evidence="1 6">
        <name>FAD</name>
        <dbReference type="ChEBI" id="CHEBI:57692"/>
    </cofactor>
</comment>
<dbReference type="SUPFAM" id="SSF56645">
    <property type="entry name" value="Acyl-CoA dehydrogenase NM domain-like"/>
    <property type="match status" value="1"/>
</dbReference>
<evidence type="ECO:0000313" key="10">
    <source>
        <dbReference type="EMBL" id="SCL14876.1"/>
    </source>
</evidence>
<dbReference type="Pfam" id="PF00441">
    <property type="entry name" value="Acyl-CoA_dh_1"/>
    <property type="match status" value="1"/>
</dbReference>
<dbReference type="GO" id="GO:0033539">
    <property type="term" value="P:fatty acid beta-oxidation using acyl-CoA dehydrogenase"/>
    <property type="evidence" value="ECO:0007669"/>
    <property type="project" value="TreeGrafter"/>
</dbReference>
<keyword evidence="4 6" id="KW-0274">FAD</keyword>
<comment type="similarity">
    <text evidence="2 6">Belongs to the acyl-CoA dehydrogenase family.</text>
</comment>
<evidence type="ECO:0000256" key="5">
    <source>
        <dbReference type="ARBA" id="ARBA00023002"/>
    </source>
</evidence>
<dbReference type="InterPro" id="IPR046373">
    <property type="entry name" value="Acyl-CoA_Oxase/DH_mid-dom_sf"/>
</dbReference>
<keyword evidence="3 6" id="KW-0285">Flavoprotein</keyword>
<keyword evidence="5 6" id="KW-0560">Oxidoreductase</keyword>
<dbReference type="FunFam" id="1.20.140.10:FF:000012">
    <property type="entry name" value="Acyl-CoA dehydrogenase fadE12"/>
    <property type="match status" value="1"/>
</dbReference>
<protein>
    <recommendedName>
        <fullName evidence="12">Acyl-CoA dehydrogenase</fullName>
    </recommendedName>
</protein>
<evidence type="ECO:0000256" key="1">
    <source>
        <dbReference type="ARBA" id="ARBA00001974"/>
    </source>
</evidence>
<name>A0A1C6RCJ5_9ACTN</name>
<dbReference type="Gene3D" id="1.20.140.10">
    <property type="entry name" value="Butyryl-CoA Dehydrogenase, subunit A, domain 3"/>
    <property type="match status" value="1"/>
</dbReference>
<dbReference type="CDD" id="cd00567">
    <property type="entry name" value="ACAD"/>
    <property type="match status" value="1"/>
</dbReference>
<evidence type="ECO:0000256" key="3">
    <source>
        <dbReference type="ARBA" id="ARBA00022630"/>
    </source>
</evidence>
<evidence type="ECO:0000256" key="2">
    <source>
        <dbReference type="ARBA" id="ARBA00009347"/>
    </source>
</evidence>
<evidence type="ECO:0000259" key="7">
    <source>
        <dbReference type="Pfam" id="PF00441"/>
    </source>
</evidence>
<dbReference type="InterPro" id="IPR009075">
    <property type="entry name" value="AcylCo_DH/oxidase_C"/>
</dbReference>
<dbReference type="Pfam" id="PF02770">
    <property type="entry name" value="Acyl-CoA_dh_M"/>
    <property type="match status" value="1"/>
</dbReference>
<sequence>MNFDLTDEQEQLRDAVRALGRRYGHRYFVAKAKAGEHTTELWEEAGRLGYLGVNIPTEYGGGGGGITELAIVCEELAAAGCPLLLLVVSPAIAATVIARHGTDGQRERFLPGLADGSLKVVFAITEPEAGSNFHRLGTVARRDGDDWLLSGRKCYISGVDEAGYVLVVARTENARSGRLEPALFVVPADAAGLTRSKLDMEIVSPENQFLLYLDDVRVPADALVGGSLEAGLPALFAGLNPERITVAAMGAGTGRYAIELASEYTSTRAVWGGRSIGAHQGVSHPLAHAAIQVELARLMIYKAATLYDAGRDSEAGISANMAKYAAGEAAALAVDTAVQVHGGAGMTTEYGVATLLGAVRAGRIAPVSREMILNFVAQHVLGQDRSY</sequence>
<dbReference type="GO" id="GO:0003995">
    <property type="term" value="F:acyl-CoA dehydrogenase activity"/>
    <property type="evidence" value="ECO:0007669"/>
    <property type="project" value="TreeGrafter"/>
</dbReference>
<dbReference type="InterPro" id="IPR009100">
    <property type="entry name" value="AcylCoA_DH/oxidase_NM_dom_sf"/>
</dbReference>
<gene>
    <name evidence="10" type="ORF">GA0074694_0954</name>
</gene>
<feature type="domain" description="Acyl-CoA dehydrogenase/oxidase N-terminal" evidence="9">
    <location>
        <begin position="6"/>
        <end position="116"/>
    </location>
</feature>
<dbReference type="PANTHER" id="PTHR48083:SF1">
    <property type="entry name" value="DEHYDROGENASE, PUTATIVE (AFU_ORTHOLOGUE AFUA_7G06510)-RELATED"/>
    <property type="match status" value="1"/>
</dbReference>
<evidence type="ECO:0000256" key="4">
    <source>
        <dbReference type="ARBA" id="ARBA00022827"/>
    </source>
</evidence>
<dbReference type="InterPro" id="IPR037069">
    <property type="entry name" value="AcylCoA_DH/ox_N_sf"/>
</dbReference>
<dbReference type="EMBL" id="FMHU01000001">
    <property type="protein sequence ID" value="SCL14876.1"/>
    <property type="molecule type" value="Genomic_DNA"/>
</dbReference>
<dbReference type="PANTHER" id="PTHR48083">
    <property type="entry name" value="MEDIUM-CHAIN SPECIFIC ACYL-COA DEHYDROGENASE, MITOCHONDRIAL-RELATED"/>
    <property type="match status" value="1"/>
</dbReference>
<dbReference type="Gene3D" id="2.40.110.10">
    <property type="entry name" value="Butyryl-CoA Dehydrogenase, subunit A, domain 2"/>
    <property type="match status" value="1"/>
</dbReference>
<dbReference type="SUPFAM" id="SSF47203">
    <property type="entry name" value="Acyl-CoA dehydrogenase C-terminal domain-like"/>
    <property type="match status" value="1"/>
</dbReference>
<keyword evidence="11" id="KW-1185">Reference proteome</keyword>
<feature type="domain" description="Acyl-CoA dehydrogenase/oxidase C-terminal" evidence="7">
    <location>
        <begin position="231"/>
        <end position="380"/>
    </location>
</feature>
<evidence type="ECO:0000313" key="11">
    <source>
        <dbReference type="Proteomes" id="UP000198906"/>
    </source>
</evidence>
<dbReference type="Gene3D" id="1.10.540.10">
    <property type="entry name" value="Acyl-CoA dehydrogenase/oxidase, N-terminal domain"/>
    <property type="match status" value="1"/>
</dbReference>
<evidence type="ECO:0008006" key="12">
    <source>
        <dbReference type="Google" id="ProtNLM"/>
    </source>
</evidence>
<dbReference type="InterPro" id="IPR006091">
    <property type="entry name" value="Acyl-CoA_Oxase/DH_mid-dom"/>
</dbReference>
<dbReference type="GO" id="GO:0050660">
    <property type="term" value="F:flavin adenine dinucleotide binding"/>
    <property type="evidence" value="ECO:0007669"/>
    <property type="project" value="InterPro"/>
</dbReference>
<accession>A0A1C6RCJ5</accession>
<dbReference type="InterPro" id="IPR050741">
    <property type="entry name" value="Acyl-CoA_dehydrogenase"/>
</dbReference>